<sequence length="176" mass="20252">MFNLILWIAVIYMPTFSKAAAVISTENIPEHIPAPEPKVHLNPEPEKAKSEELRLSLKSVDIARNLWRDDEKGELFRVFREPHIMTAEDGKDGIPCAHHAHDRSDENLPESPNELAAAQFVPQNIPKFGKTNPSKRAGRTFWPFVSWHYNDCYYYGIGCYPPPPPYYPEYPPPPYY</sequence>
<keyword evidence="1" id="KW-0732">Signal</keyword>
<comment type="caution">
    <text evidence="2">The sequence shown here is derived from an EMBL/GenBank/DDBJ whole genome shotgun (WGS) entry which is preliminary data.</text>
</comment>
<accession>A0A226DZC5</accession>
<dbReference type="EMBL" id="LNIX01000009">
    <property type="protein sequence ID" value="OXA50077.1"/>
    <property type="molecule type" value="Genomic_DNA"/>
</dbReference>
<proteinExistence type="predicted"/>
<feature type="signal peptide" evidence="1">
    <location>
        <begin position="1"/>
        <end position="19"/>
    </location>
</feature>
<evidence type="ECO:0000313" key="2">
    <source>
        <dbReference type="EMBL" id="OXA50077.1"/>
    </source>
</evidence>
<protein>
    <submittedName>
        <fullName evidence="2">Uncharacterized protein</fullName>
    </submittedName>
</protein>
<gene>
    <name evidence="2" type="ORF">Fcan01_14919</name>
</gene>
<organism evidence="2 3">
    <name type="scientific">Folsomia candida</name>
    <name type="common">Springtail</name>
    <dbReference type="NCBI Taxonomy" id="158441"/>
    <lineage>
        <taxon>Eukaryota</taxon>
        <taxon>Metazoa</taxon>
        <taxon>Ecdysozoa</taxon>
        <taxon>Arthropoda</taxon>
        <taxon>Hexapoda</taxon>
        <taxon>Collembola</taxon>
        <taxon>Entomobryomorpha</taxon>
        <taxon>Isotomoidea</taxon>
        <taxon>Isotomidae</taxon>
        <taxon>Proisotominae</taxon>
        <taxon>Folsomia</taxon>
    </lineage>
</organism>
<name>A0A226DZC5_FOLCA</name>
<dbReference type="Proteomes" id="UP000198287">
    <property type="component" value="Unassembled WGS sequence"/>
</dbReference>
<reference evidence="2 3" key="1">
    <citation type="submission" date="2015-12" db="EMBL/GenBank/DDBJ databases">
        <title>The genome of Folsomia candida.</title>
        <authorList>
            <person name="Faddeeva A."/>
            <person name="Derks M.F."/>
            <person name="Anvar Y."/>
            <person name="Smit S."/>
            <person name="Van Straalen N."/>
            <person name="Roelofs D."/>
        </authorList>
    </citation>
    <scope>NUCLEOTIDE SEQUENCE [LARGE SCALE GENOMIC DNA]</scope>
    <source>
        <strain evidence="2 3">VU population</strain>
        <tissue evidence="2">Whole body</tissue>
    </source>
</reference>
<feature type="chain" id="PRO_5012511081" evidence="1">
    <location>
        <begin position="20"/>
        <end position="176"/>
    </location>
</feature>
<dbReference type="AlphaFoldDB" id="A0A226DZC5"/>
<keyword evidence="3" id="KW-1185">Reference proteome</keyword>
<evidence type="ECO:0000313" key="3">
    <source>
        <dbReference type="Proteomes" id="UP000198287"/>
    </source>
</evidence>
<evidence type="ECO:0000256" key="1">
    <source>
        <dbReference type="SAM" id="SignalP"/>
    </source>
</evidence>